<organism evidence="1 2">
    <name type="scientific">Shimia aestuarii</name>
    <dbReference type="NCBI Taxonomy" id="254406"/>
    <lineage>
        <taxon>Bacteria</taxon>
        <taxon>Pseudomonadati</taxon>
        <taxon>Pseudomonadota</taxon>
        <taxon>Alphaproteobacteria</taxon>
        <taxon>Rhodobacterales</taxon>
        <taxon>Roseobacteraceae</taxon>
    </lineage>
</organism>
<proteinExistence type="predicted"/>
<protein>
    <submittedName>
        <fullName evidence="1">Uncharacterized protein</fullName>
    </submittedName>
</protein>
<dbReference type="OrthoDB" id="9893950at2"/>
<dbReference type="Proteomes" id="UP000199144">
    <property type="component" value="Unassembled WGS sequence"/>
</dbReference>
<reference evidence="1 2" key="1">
    <citation type="submission" date="2016-10" db="EMBL/GenBank/DDBJ databases">
        <authorList>
            <person name="de Groot N.N."/>
        </authorList>
    </citation>
    <scope>NUCLEOTIDE SEQUENCE [LARGE SCALE GENOMIC DNA]</scope>
    <source>
        <strain evidence="1 2">DSM 15283</strain>
    </source>
</reference>
<gene>
    <name evidence="1" type="ORF">SAMN04488042_106102</name>
</gene>
<evidence type="ECO:0000313" key="2">
    <source>
        <dbReference type="Proteomes" id="UP000199144"/>
    </source>
</evidence>
<evidence type="ECO:0000313" key="1">
    <source>
        <dbReference type="EMBL" id="SFM32766.1"/>
    </source>
</evidence>
<dbReference type="EMBL" id="FOTQ01000006">
    <property type="protein sequence ID" value="SFM32766.1"/>
    <property type="molecule type" value="Genomic_DNA"/>
</dbReference>
<name>A0A1I4PYS9_9RHOB</name>
<dbReference type="RefSeq" id="WP_093094569.1">
    <property type="nucleotide sequence ID" value="NZ_FOTQ01000006.1"/>
</dbReference>
<dbReference type="AlphaFoldDB" id="A0A1I4PYS9"/>
<sequence>MTNIIAHLKGGPNDVTHRDGMQKAGEEINLWMDDPDNDAEDFFDDLFASLKNTHEFRIERDGLEPEIMKQGNKYKFNDGANDYFLRVKCEEDADWESNGKKNVRMTIPIPQARDDLTGGGYTEKMVQHLRHFLCDEDDDQKAKEYLLAVIFLNRCQ</sequence>
<accession>A0A1I4PYS9</accession>
<keyword evidence="2" id="KW-1185">Reference proteome</keyword>